<name>A0A7J6N9R4_PEROL</name>
<evidence type="ECO:0000313" key="2">
    <source>
        <dbReference type="Proteomes" id="UP000541610"/>
    </source>
</evidence>
<comment type="caution">
    <text evidence="1">The sequence shown here is derived from an EMBL/GenBank/DDBJ whole genome shotgun (WGS) entry which is preliminary data.</text>
</comment>
<dbReference type="AlphaFoldDB" id="A0A7J6N9R4"/>
<dbReference type="EMBL" id="JABANP010000590">
    <property type="protein sequence ID" value="KAF4680638.1"/>
    <property type="molecule type" value="Genomic_DNA"/>
</dbReference>
<sequence>GFRHLIGSDVSKAFCQMVASLPDIPYTSLYMYRAIYGSLGKDLLRKLVPEDLKGLIDADVLNGEMVFKVLLFPTEEGVRYVLDGPPLPIGMKFEKFVDDLFFGGDTAKEAQSCRDFASYIFKGHGLITDPLKDLRTCHGGHDKPDSPEGHVLGYTLALDKDEFKCAFSGYMPTDRCDKRRACAILSSLYDPMGLLLEVDIAGRLLWRDICAVEEIVSTTRTQRFVDLGNESIIVSTDASNDAWGVDIRCTGDYLPVRVMARGGLFPATQATWSIPRKELVGVYQGMKIVKAASSYLPVRTFLQPLQAPLQDLTPRYTARPLVLLCDSEITIYRLRKESNDKRLPAPERRRLSQIREMCKELDCVIRHIPSELNFADSITRAKLDFGRGIVAKEVEASLRSRCVVYDYREGPEPVPGDTDESEEGCIKVMALNVDGIDLPSFEGYSDEEVDELKALERYAAPNGRYEEGILNDVDFERCVAACVRRCQSSDDNLRRFKLYLNGDITKGQLGMDATKLQRLGRICYLDRDGLIHRKPSDPDETEREQDTGVLYLGESGYSDRMVRLLTAIYHYIYSHLGIPRVYGKLKLRYSRKGLKRLVRATLRSCIRLEGLA</sequence>
<dbReference type="OrthoDB" id="5920040at2759"/>
<evidence type="ECO:0000313" key="1">
    <source>
        <dbReference type="EMBL" id="KAF4680638.1"/>
    </source>
</evidence>
<accession>A0A7J6N9R4</accession>
<proteinExistence type="predicted"/>
<gene>
    <name evidence="1" type="ORF">FOZ60_013217</name>
</gene>
<organism evidence="1 2">
    <name type="scientific">Perkinsus olseni</name>
    <name type="common">Perkinsus atlanticus</name>
    <dbReference type="NCBI Taxonomy" id="32597"/>
    <lineage>
        <taxon>Eukaryota</taxon>
        <taxon>Sar</taxon>
        <taxon>Alveolata</taxon>
        <taxon>Perkinsozoa</taxon>
        <taxon>Perkinsea</taxon>
        <taxon>Perkinsida</taxon>
        <taxon>Perkinsidae</taxon>
        <taxon>Perkinsus</taxon>
    </lineage>
</organism>
<protein>
    <submittedName>
        <fullName evidence="1">Uncharacterized protein</fullName>
    </submittedName>
</protein>
<dbReference type="Proteomes" id="UP000541610">
    <property type="component" value="Unassembled WGS sequence"/>
</dbReference>
<feature type="non-terminal residue" evidence="1">
    <location>
        <position position="612"/>
    </location>
</feature>
<reference evidence="1 2" key="1">
    <citation type="submission" date="2020-04" db="EMBL/GenBank/DDBJ databases">
        <title>Perkinsus olseni comparative genomics.</title>
        <authorList>
            <person name="Bogema D.R."/>
        </authorList>
    </citation>
    <scope>NUCLEOTIDE SEQUENCE [LARGE SCALE GENOMIC DNA]</scope>
    <source>
        <strain evidence="1">00978-12</strain>
    </source>
</reference>